<dbReference type="Gene3D" id="3.40.50.150">
    <property type="entry name" value="Vaccinia Virus protein VP39"/>
    <property type="match status" value="1"/>
</dbReference>
<sequence length="278" mass="30559">MSEQDEWGSHASDYAEKASSGPQIESVNGILAALDALLPFEKATAILDNGCGTGIGIKALIDDYSARLPDSVRLMAADLSPGMVDVVRKVKTENRGNRFWDALEFDVWGIEKMSGAKGSSFSHIIASLVMFFSPRPEDAFSEAYRVLKPDGAIAMTSFQKNGWIELCDVIGKIRPDLKMPSLPAEWASEDWIRGQFEKAGFRDVVIKPVHVSKDIDDPQEFAEFLVKTNNPVVSPILNLFTAEEKKKAVDMIVSEIRRVNPGSSPKISNVLLLSSARK</sequence>
<dbReference type="Pfam" id="PF08241">
    <property type="entry name" value="Methyltransf_11"/>
    <property type="match status" value="1"/>
</dbReference>
<protein>
    <submittedName>
        <fullName evidence="2">LAME_0A08020g1_1</fullName>
    </submittedName>
</protein>
<dbReference type="InterPro" id="IPR029063">
    <property type="entry name" value="SAM-dependent_MTases_sf"/>
</dbReference>
<evidence type="ECO:0000259" key="1">
    <source>
        <dbReference type="Pfam" id="PF08241"/>
    </source>
</evidence>
<dbReference type="SUPFAM" id="SSF53335">
    <property type="entry name" value="S-adenosyl-L-methionine-dependent methyltransferases"/>
    <property type="match status" value="1"/>
</dbReference>
<gene>
    <name evidence="2" type="ORF">LAME_0A08020G</name>
</gene>
<proteinExistence type="predicted"/>
<keyword evidence="3" id="KW-1185">Reference proteome</keyword>
<dbReference type="Proteomes" id="UP000191144">
    <property type="component" value="Chromosome A"/>
</dbReference>
<dbReference type="OrthoDB" id="2013972at2759"/>
<reference evidence="3" key="1">
    <citation type="submission" date="2016-03" db="EMBL/GenBank/DDBJ databases">
        <authorList>
            <person name="Devillers Hugo."/>
        </authorList>
    </citation>
    <scope>NUCLEOTIDE SEQUENCE [LARGE SCALE GENOMIC DNA]</scope>
</reference>
<accession>A0A1G4IRK8</accession>
<dbReference type="EMBL" id="LT598483">
    <property type="protein sequence ID" value="SCU79272.1"/>
    <property type="molecule type" value="Genomic_DNA"/>
</dbReference>
<name>A0A1G4IRK8_9SACH</name>
<evidence type="ECO:0000313" key="3">
    <source>
        <dbReference type="Proteomes" id="UP000191144"/>
    </source>
</evidence>
<dbReference type="AlphaFoldDB" id="A0A1G4IRK8"/>
<evidence type="ECO:0000313" key="2">
    <source>
        <dbReference type="EMBL" id="SCU79272.1"/>
    </source>
</evidence>
<organism evidence="2 3">
    <name type="scientific">Lachancea meyersii CBS 8951</name>
    <dbReference type="NCBI Taxonomy" id="1266667"/>
    <lineage>
        <taxon>Eukaryota</taxon>
        <taxon>Fungi</taxon>
        <taxon>Dikarya</taxon>
        <taxon>Ascomycota</taxon>
        <taxon>Saccharomycotina</taxon>
        <taxon>Saccharomycetes</taxon>
        <taxon>Saccharomycetales</taxon>
        <taxon>Saccharomycetaceae</taxon>
        <taxon>Lachancea</taxon>
    </lineage>
</organism>
<dbReference type="CDD" id="cd02440">
    <property type="entry name" value="AdoMet_MTases"/>
    <property type="match status" value="1"/>
</dbReference>
<feature type="domain" description="Methyltransferase type 11" evidence="1">
    <location>
        <begin position="47"/>
        <end position="154"/>
    </location>
</feature>
<dbReference type="InterPro" id="IPR013216">
    <property type="entry name" value="Methyltransf_11"/>
</dbReference>
<dbReference type="PANTHER" id="PTHR42912">
    <property type="entry name" value="METHYLTRANSFERASE"/>
    <property type="match status" value="1"/>
</dbReference>
<dbReference type="GO" id="GO:0008757">
    <property type="term" value="F:S-adenosylmethionine-dependent methyltransferase activity"/>
    <property type="evidence" value="ECO:0007669"/>
    <property type="project" value="InterPro"/>
</dbReference>
<dbReference type="InterPro" id="IPR050508">
    <property type="entry name" value="Methyltransf_Superfamily"/>
</dbReference>